<dbReference type="EMBL" id="MCAS01000016">
    <property type="protein sequence ID" value="RKF45444.1"/>
    <property type="molecule type" value="Genomic_DNA"/>
</dbReference>
<dbReference type="GO" id="GO:0003677">
    <property type="term" value="F:DNA binding"/>
    <property type="evidence" value="ECO:0007669"/>
    <property type="project" value="UniProtKB-KW"/>
</dbReference>
<evidence type="ECO:0000313" key="7">
    <source>
        <dbReference type="Proteomes" id="UP000283709"/>
    </source>
</evidence>
<dbReference type="PROSITE" id="PS51078">
    <property type="entry name" value="ICLR_ED"/>
    <property type="match status" value="1"/>
</dbReference>
<dbReference type="Gene3D" id="3.30.450.40">
    <property type="match status" value="1"/>
</dbReference>
<dbReference type="InterPro" id="IPR036390">
    <property type="entry name" value="WH_DNA-bd_sf"/>
</dbReference>
<reference evidence="6 7" key="1">
    <citation type="submission" date="2016-07" db="EMBL/GenBank/DDBJ databases">
        <title>Genome analysis of Burkholderia fungorum ES3-20.</title>
        <authorList>
            <person name="Xu D."/>
            <person name="Yao R."/>
            <person name="Zheng S."/>
        </authorList>
    </citation>
    <scope>NUCLEOTIDE SEQUENCE [LARGE SCALE GENOMIC DNA]</scope>
    <source>
        <strain evidence="6 7">ES3-20</strain>
    </source>
</reference>
<evidence type="ECO:0000259" key="4">
    <source>
        <dbReference type="PROSITE" id="PS51077"/>
    </source>
</evidence>
<dbReference type="InterPro" id="IPR050707">
    <property type="entry name" value="HTH_MetabolicPath_Reg"/>
</dbReference>
<dbReference type="OrthoDB" id="5401369at2"/>
<dbReference type="PROSITE" id="PS51077">
    <property type="entry name" value="HTH_ICLR"/>
    <property type="match status" value="1"/>
</dbReference>
<dbReference type="Pfam" id="PF01614">
    <property type="entry name" value="IclR_C"/>
    <property type="match status" value="1"/>
</dbReference>
<accession>A0A3R7HHA9</accession>
<dbReference type="AlphaFoldDB" id="A0A3R7HHA9"/>
<keyword evidence="2" id="KW-0238">DNA-binding</keyword>
<dbReference type="GO" id="GO:0003700">
    <property type="term" value="F:DNA-binding transcription factor activity"/>
    <property type="evidence" value="ECO:0007669"/>
    <property type="project" value="TreeGrafter"/>
</dbReference>
<feature type="domain" description="IclR-ED" evidence="5">
    <location>
        <begin position="81"/>
        <end position="264"/>
    </location>
</feature>
<gene>
    <name evidence="6" type="ORF">BCY88_26905</name>
</gene>
<proteinExistence type="predicted"/>
<evidence type="ECO:0000256" key="1">
    <source>
        <dbReference type="ARBA" id="ARBA00023015"/>
    </source>
</evidence>
<dbReference type="GO" id="GO:0045892">
    <property type="term" value="P:negative regulation of DNA-templated transcription"/>
    <property type="evidence" value="ECO:0007669"/>
    <property type="project" value="TreeGrafter"/>
</dbReference>
<sequence>MIASRTAHEAHKDDRHFVTALARGLEVLACFRSGDKSLSNQELALRCKLPKSTVSRLTHTLTLLGYLIHLKESGKYRLGTASLALGSAMLARLDVRKIARPVMQELAEIVGASVSLGTRDRLSMIYLENCRCSVALALTLEVGSRIPVATSAIGRAWLAAIPEHDRLSFMEQVRELDHVAWPNTRRGIEKALEDYRTLGVTTSFGDWQKDVNGIARAFQPGGELPIMAINVGGPSFKLSKEFLLEEVRPRLIAMVTQLESVLSH</sequence>
<dbReference type="Gene3D" id="1.10.10.10">
    <property type="entry name" value="Winged helix-like DNA-binding domain superfamily/Winged helix DNA-binding domain"/>
    <property type="match status" value="1"/>
</dbReference>
<dbReference type="SUPFAM" id="SSF55781">
    <property type="entry name" value="GAF domain-like"/>
    <property type="match status" value="1"/>
</dbReference>
<keyword evidence="1" id="KW-0805">Transcription regulation</keyword>
<dbReference type="InterPro" id="IPR029016">
    <property type="entry name" value="GAF-like_dom_sf"/>
</dbReference>
<dbReference type="InterPro" id="IPR036388">
    <property type="entry name" value="WH-like_DNA-bd_sf"/>
</dbReference>
<evidence type="ECO:0000256" key="3">
    <source>
        <dbReference type="ARBA" id="ARBA00023163"/>
    </source>
</evidence>
<dbReference type="Pfam" id="PF09339">
    <property type="entry name" value="HTH_IclR"/>
    <property type="match status" value="1"/>
</dbReference>
<organism evidence="6 7">
    <name type="scientific">Paraburkholderia fungorum</name>
    <dbReference type="NCBI Taxonomy" id="134537"/>
    <lineage>
        <taxon>Bacteria</taxon>
        <taxon>Pseudomonadati</taxon>
        <taxon>Pseudomonadota</taxon>
        <taxon>Betaproteobacteria</taxon>
        <taxon>Burkholderiales</taxon>
        <taxon>Burkholderiaceae</taxon>
        <taxon>Paraburkholderia</taxon>
    </lineage>
</organism>
<dbReference type="SUPFAM" id="SSF46785">
    <property type="entry name" value="Winged helix' DNA-binding domain"/>
    <property type="match status" value="1"/>
</dbReference>
<comment type="caution">
    <text evidence="6">The sequence shown here is derived from an EMBL/GenBank/DDBJ whole genome shotgun (WGS) entry which is preliminary data.</text>
</comment>
<dbReference type="PANTHER" id="PTHR30136:SF33">
    <property type="entry name" value="TRANSCRIPTIONAL REGULATORY PROTEIN"/>
    <property type="match status" value="1"/>
</dbReference>
<feature type="domain" description="HTH iclR-type" evidence="4">
    <location>
        <begin position="18"/>
        <end position="80"/>
    </location>
</feature>
<keyword evidence="3" id="KW-0804">Transcription</keyword>
<evidence type="ECO:0000259" key="5">
    <source>
        <dbReference type="PROSITE" id="PS51078"/>
    </source>
</evidence>
<dbReference type="SMART" id="SM00346">
    <property type="entry name" value="HTH_ICLR"/>
    <property type="match status" value="1"/>
</dbReference>
<protein>
    <submittedName>
        <fullName evidence="6">IclR family transcriptional regulator</fullName>
    </submittedName>
</protein>
<evidence type="ECO:0000313" key="6">
    <source>
        <dbReference type="EMBL" id="RKF45444.1"/>
    </source>
</evidence>
<evidence type="ECO:0000256" key="2">
    <source>
        <dbReference type="ARBA" id="ARBA00023125"/>
    </source>
</evidence>
<dbReference type="RefSeq" id="WP_120345513.1">
    <property type="nucleotide sequence ID" value="NZ_MCAS01000016.1"/>
</dbReference>
<dbReference type="Proteomes" id="UP000283709">
    <property type="component" value="Unassembled WGS sequence"/>
</dbReference>
<name>A0A3R7HHA9_9BURK</name>
<dbReference type="PANTHER" id="PTHR30136">
    <property type="entry name" value="HELIX-TURN-HELIX TRANSCRIPTIONAL REGULATOR, ICLR FAMILY"/>
    <property type="match status" value="1"/>
</dbReference>
<dbReference type="InterPro" id="IPR014757">
    <property type="entry name" value="Tscrpt_reg_IclR_C"/>
</dbReference>
<dbReference type="InterPro" id="IPR005471">
    <property type="entry name" value="Tscrpt_reg_IclR_N"/>
</dbReference>